<dbReference type="AlphaFoldDB" id="A0ABD3QZN8"/>
<evidence type="ECO:0000313" key="2">
    <source>
        <dbReference type="Proteomes" id="UP001530400"/>
    </source>
</evidence>
<gene>
    <name evidence="1" type="ORF">ACHAWO_000706</name>
</gene>
<reference evidence="1 2" key="1">
    <citation type="submission" date="2024-10" db="EMBL/GenBank/DDBJ databases">
        <title>Updated reference genomes for cyclostephanoid diatoms.</title>
        <authorList>
            <person name="Roberts W.R."/>
            <person name="Alverson A.J."/>
        </authorList>
    </citation>
    <scope>NUCLEOTIDE SEQUENCE [LARGE SCALE GENOMIC DNA]</scope>
    <source>
        <strain evidence="1 2">AJA010-31</strain>
    </source>
</reference>
<evidence type="ECO:0000313" key="1">
    <source>
        <dbReference type="EMBL" id="KAL3805171.1"/>
    </source>
</evidence>
<keyword evidence="2" id="KW-1185">Reference proteome</keyword>
<name>A0ABD3QZN8_9STRA</name>
<protein>
    <submittedName>
        <fullName evidence="1">Uncharacterized protein</fullName>
    </submittedName>
</protein>
<comment type="caution">
    <text evidence="1">The sequence shown here is derived from an EMBL/GenBank/DDBJ whole genome shotgun (WGS) entry which is preliminary data.</text>
</comment>
<dbReference type="Proteomes" id="UP001530400">
    <property type="component" value="Unassembled WGS sequence"/>
</dbReference>
<organism evidence="1 2">
    <name type="scientific">Cyclotella atomus</name>
    <dbReference type="NCBI Taxonomy" id="382360"/>
    <lineage>
        <taxon>Eukaryota</taxon>
        <taxon>Sar</taxon>
        <taxon>Stramenopiles</taxon>
        <taxon>Ochrophyta</taxon>
        <taxon>Bacillariophyta</taxon>
        <taxon>Coscinodiscophyceae</taxon>
        <taxon>Thalassiosirophycidae</taxon>
        <taxon>Stephanodiscales</taxon>
        <taxon>Stephanodiscaceae</taxon>
        <taxon>Cyclotella</taxon>
    </lineage>
</organism>
<accession>A0ABD3QZN8</accession>
<proteinExistence type="predicted"/>
<sequence length="67" mass="7303">MFARQLSSLPSYFDLFMGSNSRSAELARADIGTAQLAFVTCLVIALKACSRFNVESEFVSNAICSDM</sequence>
<dbReference type="EMBL" id="JALLPJ020000014">
    <property type="protein sequence ID" value="KAL3805171.1"/>
    <property type="molecule type" value="Genomic_DNA"/>
</dbReference>